<accession>A0ABR3X420</accession>
<dbReference type="PROSITE" id="PS51257">
    <property type="entry name" value="PROKAR_LIPOPROTEIN"/>
    <property type="match status" value="1"/>
</dbReference>
<reference evidence="4 5" key="1">
    <citation type="journal article" date="2024" name="IMA Fungus">
        <title>IMA Genome - F19 : A genome assembly and annotation guide to empower mycologists, including annotated draft genome sequences of Ceratocystis pirilliformis, Diaporthe australafricana, Fusarium ophioides, Paecilomyces lecythidis, and Sporothrix stenoceras.</title>
        <authorList>
            <person name="Aylward J."/>
            <person name="Wilson A.M."/>
            <person name="Visagie C.M."/>
            <person name="Spraker J."/>
            <person name="Barnes I."/>
            <person name="Buitendag C."/>
            <person name="Ceriani C."/>
            <person name="Del Mar Angel L."/>
            <person name="du Plessis D."/>
            <person name="Fuchs T."/>
            <person name="Gasser K."/>
            <person name="Kramer D."/>
            <person name="Li W."/>
            <person name="Munsamy K."/>
            <person name="Piso A."/>
            <person name="Price J.L."/>
            <person name="Sonnekus B."/>
            <person name="Thomas C."/>
            <person name="van der Nest A."/>
            <person name="van Dijk A."/>
            <person name="van Heerden A."/>
            <person name="van Vuuren N."/>
            <person name="Yilmaz N."/>
            <person name="Duong T.A."/>
            <person name="van der Merwe N.A."/>
            <person name="Wingfield M.J."/>
            <person name="Wingfield B.D."/>
        </authorList>
    </citation>
    <scope>NUCLEOTIDE SEQUENCE [LARGE SCALE GENOMIC DNA]</scope>
    <source>
        <strain evidence="4 5">CMW 18300</strain>
    </source>
</reference>
<protein>
    <recommendedName>
        <fullName evidence="3">Glucose-methanol-choline oxidoreductase N-terminal domain-containing protein</fullName>
    </recommendedName>
</protein>
<dbReference type="InterPro" id="IPR036188">
    <property type="entry name" value="FAD/NAD-bd_sf"/>
</dbReference>
<dbReference type="PROSITE" id="PS00624">
    <property type="entry name" value="GMC_OXRED_2"/>
    <property type="match status" value="1"/>
</dbReference>
<dbReference type="InterPro" id="IPR007867">
    <property type="entry name" value="GMC_OxRtase_C"/>
</dbReference>
<comment type="similarity">
    <text evidence="1">Belongs to the GMC oxidoreductase family.</text>
</comment>
<keyword evidence="5" id="KW-1185">Reference proteome</keyword>
<feature type="domain" description="Glucose-methanol-choline oxidoreductase N-terminal" evidence="3">
    <location>
        <begin position="279"/>
        <end position="293"/>
    </location>
</feature>
<name>A0ABR3X420_9PEZI</name>
<dbReference type="SUPFAM" id="SSF54373">
    <property type="entry name" value="FAD-linked reductases, C-terminal domain"/>
    <property type="match status" value="1"/>
</dbReference>
<dbReference type="Pfam" id="PF00732">
    <property type="entry name" value="GMC_oxred_N"/>
    <property type="match status" value="1"/>
</dbReference>
<dbReference type="PANTHER" id="PTHR11552">
    <property type="entry name" value="GLUCOSE-METHANOL-CHOLINE GMC OXIDOREDUCTASE"/>
    <property type="match status" value="1"/>
</dbReference>
<evidence type="ECO:0000259" key="3">
    <source>
        <dbReference type="PROSITE" id="PS00624"/>
    </source>
</evidence>
<proteinExistence type="inferred from homology"/>
<evidence type="ECO:0000313" key="5">
    <source>
        <dbReference type="Proteomes" id="UP001583177"/>
    </source>
</evidence>
<evidence type="ECO:0000256" key="2">
    <source>
        <dbReference type="SAM" id="MobiDB-lite"/>
    </source>
</evidence>
<dbReference type="PANTHER" id="PTHR11552:SF78">
    <property type="entry name" value="GLUCOSE-METHANOL-CHOLINE OXIDOREDUCTASE N-TERMINAL DOMAIN-CONTAINING PROTEIN"/>
    <property type="match status" value="1"/>
</dbReference>
<organism evidence="4 5">
    <name type="scientific">Diaporthe australafricana</name>
    <dbReference type="NCBI Taxonomy" id="127596"/>
    <lineage>
        <taxon>Eukaryota</taxon>
        <taxon>Fungi</taxon>
        <taxon>Dikarya</taxon>
        <taxon>Ascomycota</taxon>
        <taxon>Pezizomycotina</taxon>
        <taxon>Sordariomycetes</taxon>
        <taxon>Sordariomycetidae</taxon>
        <taxon>Diaporthales</taxon>
        <taxon>Diaporthaceae</taxon>
        <taxon>Diaporthe</taxon>
    </lineage>
</organism>
<comment type="caution">
    <text evidence="4">The sequence shown here is derived from an EMBL/GenBank/DDBJ whole genome shotgun (WGS) entry which is preliminary data.</text>
</comment>
<dbReference type="PIRSF" id="PIRSF000137">
    <property type="entry name" value="Alcohol_oxidase"/>
    <property type="match status" value="1"/>
</dbReference>
<dbReference type="Gene3D" id="3.30.560.10">
    <property type="entry name" value="Glucose Oxidase, domain 3"/>
    <property type="match status" value="1"/>
</dbReference>
<dbReference type="Proteomes" id="UP001583177">
    <property type="component" value="Unassembled WGS sequence"/>
</dbReference>
<dbReference type="SUPFAM" id="SSF51905">
    <property type="entry name" value="FAD/NAD(P)-binding domain"/>
    <property type="match status" value="1"/>
</dbReference>
<evidence type="ECO:0000256" key="1">
    <source>
        <dbReference type="ARBA" id="ARBA00010790"/>
    </source>
</evidence>
<evidence type="ECO:0000313" key="4">
    <source>
        <dbReference type="EMBL" id="KAL1870448.1"/>
    </source>
</evidence>
<gene>
    <name evidence="4" type="ORF">Daus18300_005134</name>
</gene>
<feature type="compositionally biased region" description="Polar residues" evidence="2">
    <location>
        <begin position="252"/>
        <end position="264"/>
    </location>
</feature>
<feature type="region of interest" description="Disordered" evidence="2">
    <location>
        <begin position="245"/>
        <end position="264"/>
    </location>
</feature>
<dbReference type="InterPro" id="IPR000172">
    <property type="entry name" value="GMC_OxRdtase_N"/>
</dbReference>
<dbReference type="Gene3D" id="3.50.50.60">
    <property type="entry name" value="FAD/NAD(P)-binding domain"/>
    <property type="match status" value="1"/>
</dbReference>
<dbReference type="Pfam" id="PF05199">
    <property type="entry name" value="GMC_oxred_C"/>
    <property type="match status" value="1"/>
</dbReference>
<dbReference type="EMBL" id="JAWRVE010000037">
    <property type="protein sequence ID" value="KAL1870448.1"/>
    <property type="molecule type" value="Genomic_DNA"/>
</dbReference>
<sequence length="607" mass="65760">MALHTKLPEAIDEVDVIIVGGGTAGCVIAARLADADPGLSILVIEGGPNNDLPTVEYPACFLAHLAPDSKTSQFYLTKKSPEVADRSLILPTASVLGGGSSINFMMYSRAQRSDWDSWDTPGWSADEMLPYMKKLETYHGEDAKGVHGRDGPIHVSRGTYNSQRIEDEFIAAAKHVGWSEVPDLSDLDSINAIWRAKRFISPDGKRQDVATTYLHPRLRDGKHPSLNVLVETQVSRILFDDSKRAAGVESRPNPNFNYDNTEQPPRSIKARKLVIAASGACGTPPLLERSGIGGREILERVGVPVVADLPGVGNGYEDHHLLAYPYLNNLAPADTLDKVIYGPQGTDKELMKTNDKILGWNAQDIQGKVRPSEAEVAALGPDFQAAWDSEFKSNPDKPLALISAIAGFPGDPSLATGDPCLSVTVFTVYPFSRGHIHITGTKMGDPVDFETGFFADAGQLDVKKHMWMYKKQREVIRRMACYRGEMANCHPPFAAGSSAACVHLTDGPLPAGVPDIEYSAEDDAVLQQWLRENVGTTWHSLGTCKMLPRDEMGVVDSSLGVYGVRNLKIADLSIAPRNVAANTNNTALAIGEKAADIFIKELGLGPV</sequence>
<dbReference type="InterPro" id="IPR012132">
    <property type="entry name" value="GMC_OxRdtase"/>
</dbReference>